<evidence type="ECO:0000259" key="2">
    <source>
        <dbReference type="PROSITE" id="PS51192"/>
    </source>
</evidence>
<dbReference type="Pfam" id="PF00271">
    <property type="entry name" value="Helicase_C"/>
    <property type="match status" value="1"/>
</dbReference>
<dbReference type="InterPro" id="IPR014001">
    <property type="entry name" value="Helicase_ATP-bd"/>
</dbReference>
<proteinExistence type="predicted"/>
<dbReference type="GO" id="GO:0004386">
    <property type="term" value="F:helicase activity"/>
    <property type="evidence" value="ECO:0007669"/>
    <property type="project" value="UniProtKB-KW"/>
</dbReference>
<dbReference type="InterPro" id="IPR000330">
    <property type="entry name" value="SNF2_N"/>
</dbReference>
<dbReference type="SMART" id="SM00487">
    <property type="entry name" value="DEXDc"/>
    <property type="match status" value="1"/>
</dbReference>
<dbReference type="PATRIC" id="fig|59374.8.peg.200"/>
<dbReference type="Gene3D" id="3.40.50.300">
    <property type="entry name" value="P-loop containing nucleotide triphosphate hydrolases"/>
    <property type="match status" value="1"/>
</dbReference>
<dbReference type="Pfam" id="PF10263">
    <property type="entry name" value="SprT-like"/>
    <property type="match status" value="1"/>
</dbReference>
<dbReference type="PANTHER" id="PTHR10799">
    <property type="entry name" value="SNF2/RAD54 HELICASE FAMILY"/>
    <property type="match status" value="1"/>
</dbReference>
<dbReference type="AlphaFoldDB" id="D9S533"/>
<dbReference type="Proteomes" id="UP000000517">
    <property type="component" value="Chromosome"/>
</dbReference>
<keyword evidence="1" id="KW-0378">Hydrolase</keyword>
<dbReference type="PROSITE" id="PS51192">
    <property type="entry name" value="HELICASE_ATP_BIND_1"/>
    <property type="match status" value="1"/>
</dbReference>
<dbReference type="Gene3D" id="3.40.50.10810">
    <property type="entry name" value="Tandem AAA-ATPase domain"/>
    <property type="match status" value="1"/>
</dbReference>
<evidence type="ECO:0000313" key="4">
    <source>
        <dbReference type="EMBL" id="ADL24615.1"/>
    </source>
</evidence>
<organism evidence="4 5">
    <name type="scientific">Fibrobacter succinogenes (strain ATCC 19169 / S85)</name>
    <dbReference type="NCBI Taxonomy" id="59374"/>
    <lineage>
        <taxon>Bacteria</taxon>
        <taxon>Pseudomonadati</taxon>
        <taxon>Fibrobacterota</taxon>
        <taxon>Fibrobacteria</taxon>
        <taxon>Fibrobacterales</taxon>
        <taxon>Fibrobacteraceae</taxon>
        <taxon>Fibrobacter</taxon>
    </lineage>
</organism>
<reference evidence="5" key="1">
    <citation type="submission" date="2010-08" db="EMBL/GenBank/DDBJ databases">
        <title>Complete sequence of Fibrobacter succinogenes subsp. succinogenes S85.</title>
        <authorList>
            <person name="Durkin A.S."/>
            <person name="Nelson K.E."/>
            <person name="Morrison M."/>
            <person name="Forsberg C.W."/>
            <person name="Wilson D.B."/>
            <person name="Russell J.B."/>
            <person name="Cann I.K.O."/>
            <person name="Mackie R.I."/>
            <person name="White B.A."/>
        </authorList>
    </citation>
    <scope>NUCLEOTIDE SEQUENCE [LARGE SCALE GENOMIC DNA]</scope>
    <source>
        <strain evidence="5">ATCC 19169 / S85</strain>
    </source>
</reference>
<dbReference type="SMART" id="SM00490">
    <property type="entry name" value="HELICc"/>
    <property type="match status" value="1"/>
</dbReference>
<dbReference type="STRING" id="59374.FSU_0207"/>
<dbReference type="SUPFAM" id="SSF52540">
    <property type="entry name" value="P-loop containing nucleoside triphosphate hydrolases"/>
    <property type="match status" value="2"/>
</dbReference>
<name>D9S533_FIBSS</name>
<dbReference type="EMBL" id="CP002158">
    <property type="protein sequence ID" value="ADL24615.1"/>
    <property type="molecule type" value="Genomic_DNA"/>
</dbReference>
<accession>D9S533</accession>
<dbReference type="Pfam" id="PF00176">
    <property type="entry name" value="SNF2-rel_dom"/>
    <property type="match status" value="1"/>
</dbReference>
<feature type="domain" description="Helicase C-terminal" evidence="3">
    <location>
        <begin position="534"/>
        <end position="687"/>
    </location>
</feature>
<dbReference type="PROSITE" id="PS51194">
    <property type="entry name" value="HELICASE_CTER"/>
    <property type="match status" value="1"/>
</dbReference>
<gene>
    <name evidence="4" type="ordered locus">FSU_0207</name>
</gene>
<dbReference type="InterPro" id="IPR049730">
    <property type="entry name" value="SNF2/RAD54-like_C"/>
</dbReference>
<dbReference type="InterPro" id="IPR027417">
    <property type="entry name" value="P-loop_NTPase"/>
</dbReference>
<dbReference type="InterPro" id="IPR006640">
    <property type="entry name" value="SprT-like_domain"/>
</dbReference>
<protein>
    <submittedName>
        <fullName evidence="4">SNF2/helicase domain protein</fullName>
    </submittedName>
</protein>
<keyword evidence="4" id="KW-0547">Nucleotide-binding</keyword>
<keyword evidence="4" id="KW-0347">Helicase</keyword>
<keyword evidence="4" id="KW-0067">ATP-binding</keyword>
<evidence type="ECO:0000313" key="5">
    <source>
        <dbReference type="Proteomes" id="UP000000517"/>
    </source>
</evidence>
<dbReference type="GO" id="GO:0005524">
    <property type="term" value="F:ATP binding"/>
    <property type="evidence" value="ECO:0007669"/>
    <property type="project" value="InterPro"/>
</dbReference>
<dbReference type="InterPro" id="IPR038718">
    <property type="entry name" value="SNF2-like_sf"/>
</dbReference>
<dbReference type="eggNOG" id="COG0553">
    <property type="taxonomic scope" value="Bacteria"/>
</dbReference>
<sequence length="864" mass="99058">MWIMQKFSLKNIRFLIGEFEKRLADLRSFSDFTSKAETAVKESADAVLNSLIKEKLEGVFLGRLDLEPETLLSLTERKVTNASHLMGVSESVLANAFAVPAADAKKIVEYVGEHYENARKSVNVKLNVDEKTRESSDLVRALYAYRHGLSLAQKCQELLKENEARVIENINALRPYTSSFRFVATLLFNKEAKVRFNSLNELYESDFWQRSASLLSELQTLITADPSFAWEAFSQSPIPFFTDLERICPYALGNEEIVSSELPKEILDERTNLDGLKTQLRQYQVLGVKFILHQGRVLLGDEMGLGKTVEAIAALVTLKNLGETHFMVICPASILVNWIREIQKLCDIPAVKIHGPDKFIYFDAWKKNGGVAVTTYETSRQLELSEKDSISMVVVDEAHYIKNPGSQRTVSVRKICKHSNRLLLMTGTALENRTKEMLFLLQILRPKIASMAMGFAKESTSQEFMQMIAPIYYRRKREDVLKELPELIEEESWIEGGDAEMAAYEEAAVKEEFMTMRRVSFNVDDFEQSGKLKRIKEIVRQAKFENRKVLVFSFFLETIKKVCAYLNDSCMEPITGAVPVSHRQEIIDAFEKSPAGTVLPLQINAGGLGLNIQAANVVILCEPQLKPSAEMQAISRAYRMGQVRNVLVYRLLMLDSIDEKINTLLKFKKQVFNTFADKSLSGTQDLEISPDEIKNLFKKEVERIRAAQGSVPTDKSLIAENEWLGKETNEEINEFGYREHDPVLITPDFMRKTCERYNELYFEGMLDVDRLTFELDYSSSYLACFVPSYLSIVFSRHFEFDYRKYRNTMVHEMCHYYLYSFSIENRSDNTFKYETVHGKAFQDLVDRLNSKHAELNVMLRDCDC</sequence>
<evidence type="ECO:0000256" key="1">
    <source>
        <dbReference type="ARBA" id="ARBA00022801"/>
    </source>
</evidence>
<dbReference type="GO" id="GO:0016787">
    <property type="term" value="F:hydrolase activity"/>
    <property type="evidence" value="ECO:0007669"/>
    <property type="project" value="UniProtKB-KW"/>
</dbReference>
<feature type="domain" description="Helicase ATP-binding" evidence="2">
    <location>
        <begin position="288"/>
        <end position="447"/>
    </location>
</feature>
<dbReference type="KEGG" id="fsc:FSU_0207"/>
<dbReference type="InterPro" id="IPR001650">
    <property type="entry name" value="Helicase_C-like"/>
</dbReference>
<dbReference type="HOGENOM" id="CLU_000315_17_4_0"/>
<dbReference type="GO" id="GO:0006950">
    <property type="term" value="P:response to stress"/>
    <property type="evidence" value="ECO:0007669"/>
    <property type="project" value="UniProtKB-ARBA"/>
</dbReference>
<evidence type="ECO:0000259" key="3">
    <source>
        <dbReference type="PROSITE" id="PS51194"/>
    </source>
</evidence>
<dbReference type="CDD" id="cd18793">
    <property type="entry name" value="SF2_C_SNF"/>
    <property type="match status" value="1"/>
</dbReference>
<dbReference type="CDD" id="cd17919">
    <property type="entry name" value="DEXHc_Snf"/>
    <property type="match status" value="1"/>
</dbReference>